<evidence type="ECO:0000259" key="7">
    <source>
        <dbReference type="Pfam" id="PF13086"/>
    </source>
</evidence>
<dbReference type="CDD" id="cd18808">
    <property type="entry name" value="SF1_C_Upf1"/>
    <property type="match status" value="1"/>
</dbReference>
<dbReference type="InterPro" id="IPR047187">
    <property type="entry name" value="SF1_C_Upf1"/>
</dbReference>
<dbReference type="InterPro" id="IPR050534">
    <property type="entry name" value="Coronavir_polyprotein_1ab"/>
</dbReference>
<dbReference type="Proteomes" id="UP000600565">
    <property type="component" value="Unassembled WGS sequence"/>
</dbReference>
<dbReference type="InterPro" id="IPR041679">
    <property type="entry name" value="DNA2/NAM7-like_C"/>
</dbReference>
<dbReference type="RefSeq" id="WP_191703413.1">
    <property type="nucleotide sequence ID" value="NZ_JACSPW010000005.1"/>
</dbReference>
<evidence type="ECO:0000256" key="2">
    <source>
        <dbReference type="ARBA" id="ARBA00022741"/>
    </source>
</evidence>
<evidence type="ECO:0000256" key="5">
    <source>
        <dbReference type="ARBA" id="ARBA00022840"/>
    </source>
</evidence>
<evidence type="ECO:0000256" key="1">
    <source>
        <dbReference type="ARBA" id="ARBA00007913"/>
    </source>
</evidence>
<sequence>MSSKTIANVQTRCHILLTNTAREAMKEHVPDEHAFFNLQQYFVVAIEKVSVEDDQTHITIYFDNEKNLKLKSKFDDRVVIMDCVFDQKNGLVAKSFRSRGKGTPVVTNRRAMMKIHFVASRISGHTYQAPFLQAIAELPIAQERFEYVNKRISSWEGYLKVLNKNADIEDIHARFSAVTYDADFTHMTLRISNLDNKHWKQIEGLSARLRGYIQEIGDVAKVRRNENTVEIALKPYYSNLARRNELNFQSEDVEFSNAATKSQLKRLLKGFERLKEGLAANANLETILFEDKPTIAERKQPLSIDFHNQLNIYQQQAVEGAMSAEDLYVIQGPPGTGKTTVISEICYQNAKAGLKTLVASQSNLAVDNALSRLLSNKDIRILRYGRTESIEEEGKKFIEENVAAYWQEQTFNAIGHEISLHTKKEQLLNEEIEHAQKEIQALNEQKLELEKQIQQKEAAKAELHVLAEKISALKKELTLCKKELEENERKLEKLQTAQSTTAETVANFDQQLADGMTVVQLTEQQQKLSEAKIDYEKQIAQSKYKSLLHRYEQQYEAIQLKIERANETSEYGKIVDKIASLKKVYEIEAFMTEYNIRRNYAMDRLLTALERIQPQMEQYKPIKDVKERLEKALNYSETALGIHVTPDQLEMNHHYSLEEVQEFLTKLSMAFRDRKVNAQNGTRSIQGIHLRMQYIDQLNNKYMDSIRETVLIFEKLKEEITLQFKEQNDEKAQVLQKLQEEAAATQTQIDSVKGNVDPSIVVSHTTDELEDLLATNELEQMKFETQRQNRERLELQHSKKAEELAVLDEQIALGTATVEDMTTRFKEINSEGVQLEKRRTELEQLTKLNPEQAIVAVNEKIEHFTTQITTLQVKIDLLPVTAELQNEWYGLLKNANAHDLDEIRKLYVKHANVIGTTCVASANKEFMDNYPTFDVVIIDEVSKATPPELLLPMLKGSKIILVGDHHQLPPLVGDATFEETLEQVVKESTTFEEKRELEKLLEESLFERLYNNLPTQNKTMLALQYRMHKNIMSTITPFYENEQESLQCGLEDSDAVRDHFLQTSKITRDNHLMWLDIPNEKPYFEQRVKEGSSLFNVAELDQIKQQLLEMNEATEKAKAEGLIPQGAQKSVGVISFYAEQVRRINRLIEQELSLPHLHIRTGSVDKFQGMEMDVIIVSMVRNHDHERGEIGFAKDYRRLNVALSRARELLIMIGSTDMFTQRPKHAKTRDMYSHVLNTVKEQSGYFAM</sequence>
<reference evidence="9 10" key="1">
    <citation type="submission" date="2020-08" db="EMBL/GenBank/DDBJ databases">
        <title>A Genomic Blueprint of the Chicken Gut Microbiome.</title>
        <authorList>
            <person name="Gilroy R."/>
            <person name="Ravi A."/>
            <person name="Getino M."/>
            <person name="Pursley I."/>
            <person name="Horton D.L."/>
            <person name="Alikhan N.-F."/>
            <person name="Baker D."/>
            <person name="Gharbi K."/>
            <person name="Hall N."/>
            <person name="Watson M."/>
            <person name="Adriaenssens E.M."/>
            <person name="Foster-Nyarko E."/>
            <person name="Jarju S."/>
            <person name="Secka A."/>
            <person name="Antonio M."/>
            <person name="Oren A."/>
            <person name="Chaudhuri R."/>
            <person name="La Ragione R.M."/>
            <person name="Hildebrand F."/>
            <person name="Pallen M.J."/>
        </authorList>
    </citation>
    <scope>NUCLEOTIDE SEQUENCE [LARGE SCALE GENOMIC DNA]</scope>
    <source>
        <strain evidence="9 10">Sa1YVA6</strain>
    </source>
</reference>
<evidence type="ECO:0000259" key="8">
    <source>
        <dbReference type="Pfam" id="PF13087"/>
    </source>
</evidence>
<keyword evidence="6" id="KW-0175">Coiled coil</keyword>
<organism evidence="9 10">
    <name type="scientific">Solibacillus merdavium</name>
    <dbReference type="NCBI Taxonomy" id="2762218"/>
    <lineage>
        <taxon>Bacteria</taxon>
        <taxon>Bacillati</taxon>
        <taxon>Bacillota</taxon>
        <taxon>Bacilli</taxon>
        <taxon>Bacillales</taxon>
        <taxon>Caryophanaceae</taxon>
        <taxon>Solibacillus</taxon>
    </lineage>
</organism>
<evidence type="ECO:0000313" key="9">
    <source>
        <dbReference type="EMBL" id="MBD8032827.1"/>
    </source>
</evidence>
<evidence type="ECO:0000256" key="3">
    <source>
        <dbReference type="ARBA" id="ARBA00022801"/>
    </source>
</evidence>
<evidence type="ECO:0000313" key="10">
    <source>
        <dbReference type="Proteomes" id="UP000600565"/>
    </source>
</evidence>
<dbReference type="Pfam" id="PF13086">
    <property type="entry name" value="AAA_11"/>
    <property type="match status" value="2"/>
</dbReference>
<accession>A0ABR8XLM6</accession>
<keyword evidence="3" id="KW-0378">Hydrolase</keyword>
<protein>
    <submittedName>
        <fullName evidence="9">AAA family ATPase</fullName>
    </submittedName>
</protein>
<feature type="domain" description="DNA2/NAM7 helicase helicase" evidence="7">
    <location>
        <begin position="779"/>
        <end position="972"/>
    </location>
</feature>
<proteinExistence type="inferred from homology"/>
<gene>
    <name evidence="9" type="ORF">H9632_07085</name>
</gene>
<keyword evidence="4" id="KW-0347">Helicase</keyword>
<dbReference type="PANTHER" id="PTHR43788:SF8">
    <property type="entry name" value="DNA-BINDING PROTEIN SMUBP-2"/>
    <property type="match status" value="1"/>
</dbReference>
<feature type="coiled-coil region" evidence="6">
    <location>
        <begin position="790"/>
        <end position="845"/>
    </location>
</feature>
<dbReference type="CDD" id="cd17934">
    <property type="entry name" value="DEXXQc_Upf1-like"/>
    <property type="match status" value="1"/>
</dbReference>
<feature type="coiled-coil region" evidence="6">
    <location>
        <begin position="717"/>
        <end position="755"/>
    </location>
</feature>
<keyword evidence="5" id="KW-0067">ATP-binding</keyword>
<feature type="coiled-coil region" evidence="6">
    <location>
        <begin position="418"/>
        <end position="568"/>
    </location>
</feature>
<dbReference type="SUPFAM" id="SSF52540">
    <property type="entry name" value="P-loop containing nucleoside triphosphate hydrolases"/>
    <property type="match status" value="1"/>
</dbReference>
<comment type="caution">
    <text evidence="9">The sequence shown here is derived from an EMBL/GenBank/DDBJ whole genome shotgun (WGS) entry which is preliminary data.</text>
</comment>
<dbReference type="EMBL" id="JACSPW010000005">
    <property type="protein sequence ID" value="MBD8032827.1"/>
    <property type="molecule type" value="Genomic_DNA"/>
</dbReference>
<name>A0ABR8XLM6_9BACL</name>
<dbReference type="InterPro" id="IPR041677">
    <property type="entry name" value="DNA2/NAM7_AAA_11"/>
</dbReference>
<dbReference type="PANTHER" id="PTHR43788">
    <property type="entry name" value="DNA2/NAM7 HELICASE FAMILY MEMBER"/>
    <property type="match status" value="1"/>
</dbReference>
<keyword evidence="10" id="KW-1185">Reference proteome</keyword>
<dbReference type="InterPro" id="IPR027417">
    <property type="entry name" value="P-loop_NTPase"/>
</dbReference>
<feature type="domain" description="DNA2/NAM7 helicase helicase" evidence="7">
    <location>
        <begin position="309"/>
        <end position="486"/>
    </location>
</feature>
<keyword evidence="2" id="KW-0547">Nucleotide-binding</keyword>
<evidence type="ECO:0000256" key="6">
    <source>
        <dbReference type="SAM" id="Coils"/>
    </source>
</evidence>
<comment type="similarity">
    <text evidence="1">Belongs to the DNA2/NAM7 helicase family.</text>
</comment>
<evidence type="ECO:0000256" key="4">
    <source>
        <dbReference type="ARBA" id="ARBA00022806"/>
    </source>
</evidence>
<dbReference type="Pfam" id="PF13087">
    <property type="entry name" value="AAA_12"/>
    <property type="match status" value="1"/>
</dbReference>
<dbReference type="Gene3D" id="3.40.50.300">
    <property type="entry name" value="P-loop containing nucleotide triphosphate hydrolases"/>
    <property type="match status" value="3"/>
</dbReference>
<feature type="domain" description="DNA2/NAM7 helicase-like C-terminal" evidence="8">
    <location>
        <begin position="1001"/>
        <end position="1216"/>
    </location>
</feature>